<evidence type="ECO:0000256" key="1">
    <source>
        <dbReference type="SAM" id="MobiDB-lite"/>
    </source>
</evidence>
<sequence length="46" mass="4702">MTWTTIGTASCMLRSAAPPSSPVDSVNAGFGSRPPVRNREPVADGG</sequence>
<feature type="compositionally biased region" description="Basic and acidic residues" evidence="1">
    <location>
        <begin position="37"/>
        <end position="46"/>
    </location>
</feature>
<dbReference type="RefSeq" id="WP_170047716.1">
    <property type="nucleotide sequence ID" value="NZ_RJKL01000001.1"/>
</dbReference>
<dbReference type="AlphaFoldDB" id="A0A3N1GB51"/>
<evidence type="ECO:0000313" key="2">
    <source>
        <dbReference type="EMBL" id="ROP27388.1"/>
    </source>
</evidence>
<gene>
    <name evidence="2" type="ORF">EDD30_0057</name>
</gene>
<accession>A0A3N1GB51</accession>
<evidence type="ECO:0000313" key="3">
    <source>
        <dbReference type="Proteomes" id="UP000271683"/>
    </source>
</evidence>
<comment type="caution">
    <text evidence="2">The sequence shown here is derived from an EMBL/GenBank/DDBJ whole genome shotgun (WGS) entry which is preliminary data.</text>
</comment>
<reference evidence="2 3" key="1">
    <citation type="submission" date="2018-11" db="EMBL/GenBank/DDBJ databases">
        <title>Sequencing the genomes of 1000 actinobacteria strains.</title>
        <authorList>
            <person name="Klenk H.-P."/>
        </authorList>
    </citation>
    <scope>NUCLEOTIDE SEQUENCE [LARGE SCALE GENOMIC DNA]</scope>
    <source>
        <strain evidence="2 3">DSM 43634</strain>
    </source>
</reference>
<dbReference type="EMBL" id="RJKL01000001">
    <property type="protein sequence ID" value="ROP27388.1"/>
    <property type="molecule type" value="Genomic_DNA"/>
</dbReference>
<name>A0A3N1GB51_9ACTN</name>
<protein>
    <submittedName>
        <fullName evidence="2">Uncharacterized protein</fullName>
    </submittedName>
</protein>
<feature type="region of interest" description="Disordered" evidence="1">
    <location>
        <begin position="1"/>
        <end position="46"/>
    </location>
</feature>
<organism evidence="2 3">
    <name type="scientific">Couchioplanes caeruleus</name>
    <dbReference type="NCBI Taxonomy" id="56438"/>
    <lineage>
        <taxon>Bacteria</taxon>
        <taxon>Bacillati</taxon>
        <taxon>Actinomycetota</taxon>
        <taxon>Actinomycetes</taxon>
        <taxon>Micromonosporales</taxon>
        <taxon>Micromonosporaceae</taxon>
        <taxon>Couchioplanes</taxon>
    </lineage>
</organism>
<proteinExistence type="predicted"/>
<dbReference type="Proteomes" id="UP000271683">
    <property type="component" value="Unassembled WGS sequence"/>
</dbReference>